<dbReference type="Proteomes" id="UP000322873">
    <property type="component" value="Unassembled WGS sequence"/>
</dbReference>
<reference evidence="1 2" key="1">
    <citation type="submission" date="2019-06" db="EMBL/GenBank/DDBJ databases">
        <title>Genome Sequence of the Brown Rot Fungal Pathogen Monilinia fructicola.</title>
        <authorList>
            <person name="De Miccolis Angelini R.M."/>
            <person name="Landi L."/>
            <person name="Abate D."/>
            <person name="Pollastro S."/>
            <person name="Romanazzi G."/>
            <person name="Faretra F."/>
        </authorList>
    </citation>
    <scope>NUCLEOTIDE SEQUENCE [LARGE SCALE GENOMIC DNA]</scope>
    <source>
        <strain evidence="1 2">Mfrc123</strain>
    </source>
</reference>
<evidence type="ECO:0000313" key="2">
    <source>
        <dbReference type="Proteomes" id="UP000322873"/>
    </source>
</evidence>
<comment type="caution">
    <text evidence="1">The sequence shown here is derived from an EMBL/GenBank/DDBJ whole genome shotgun (WGS) entry which is preliminary data.</text>
</comment>
<name>A0A5M9JGI1_MONFR</name>
<organism evidence="1 2">
    <name type="scientific">Monilinia fructicola</name>
    <name type="common">Brown rot fungus</name>
    <name type="synonym">Ciboria fructicola</name>
    <dbReference type="NCBI Taxonomy" id="38448"/>
    <lineage>
        <taxon>Eukaryota</taxon>
        <taxon>Fungi</taxon>
        <taxon>Dikarya</taxon>
        <taxon>Ascomycota</taxon>
        <taxon>Pezizomycotina</taxon>
        <taxon>Leotiomycetes</taxon>
        <taxon>Helotiales</taxon>
        <taxon>Sclerotiniaceae</taxon>
        <taxon>Monilinia</taxon>
    </lineage>
</organism>
<gene>
    <name evidence="1" type="ORF">EYC84_010152</name>
</gene>
<dbReference type="AlphaFoldDB" id="A0A5M9JGI1"/>
<accession>A0A5M9JGI1</accession>
<protein>
    <submittedName>
        <fullName evidence="1">Uncharacterized protein</fullName>
    </submittedName>
</protein>
<sequence length="77" mass="9217">MISSIFFPKRKERVWDHGVQYWLEIDTNHPRNLLEIIFVANLKILIFFTESQTGVNAEHSQHHRIHRILNTISKLHT</sequence>
<evidence type="ECO:0000313" key="1">
    <source>
        <dbReference type="EMBL" id="KAA8567079.1"/>
    </source>
</evidence>
<dbReference type="EMBL" id="VICG01000011">
    <property type="protein sequence ID" value="KAA8567079.1"/>
    <property type="molecule type" value="Genomic_DNA"/>
</dbReference>
<proteinExistence type="predicted"/>
<keyword evidence="2" id="KW-1185">Reference proteome</keyword>